<dbReference type="GeneID" id="38781192"/>
<proteinExistence type="predicted"/>
<name>A0A401GPW2_9APHY</name>
<evidence type="ECO:0000313" key="1">
    <source>
        <dbReference type="EMBL" id="GBE84275.1"/>
    </source>
</evidence>
<evidence type="ECO:0000313" key="2">
    <source>
        <dbReference type="Proteomes" id="UP000287166"/>
    </source>
</evidence>
<organism evidence="1 2">
    <name type="scientific">Sparassis crispa</name>
    <dbReference type="NCBI Taxonomy" id="139825"/>
    <lineage>
        <taxon>Eukaryota</taxon>
        <taxon>Fungi</taxon>
        <taxon>Dikarya</taxon>
        <taxon>Basidiomycota</taxon>
        <taxon>Agaricomycotina</taxon>
        <taxon>Agaricomycetes</taxon>
        <taxon>Polyporales</taxon>
        <taxon>Sparassidaceae</taxon>
        <taxon>Sparassis</taxon>
    </lineage>
</organism>
<sequence length="61" mass="6917">MNEKEAAQRKADKAKKAENLARLTCLHQQEADGMAMDEEELHASDIDDMEEHMASLIMEIT</sequence>
<accession>A0A401GPW2</accession>
<keyword evidence="2" id="KW-1185">Reference proteome</keyword>
<comment type="caution">
    <text evidence="1">The sequence shown here is derived from an EMBL/GenBank/DDBJ whole genome shotgun (WGS) entry which is preliminary data.</text>
</comment>
<dbReference type="AlphaFoldDB" id="A0A401GPW2"/>
<protein>
    <submittedName>
        <fullName evidence="1">Uncharacterized protein</fullName>
    </submittedName>
</protein>
<gene>
    <name evidence="1" type="ORF">SCP_0602530</name>
</gene>
<dbReference type="RefSeq" id="XP_027615188.1">
    <property type="nucleotide sequence ID" value="XM_027759387.1"/>
</dbReference>
<dbReference type="EMBL" id="BFAD01000006">
    <property type="protein sequence ID" value="GBE84275.1"/>
    <property type="molecule type" value="Genomic_DNA"/>
</dbReference>
<dbReference type="InParanoid" id="A0A401GPW2"/>
<dbReference type="Proteomes" id="UP000287166">
    <property type="component" value="Unassembled WGS sequence"/>
</dbReference>
<reference evidence="1 2" key="1">
    <citation type="journal article" date="2018" name="Sci. Rep.">
        <title>Genome sequence of the cauliflower mushroom Sparassis crispa (Hanabiratake) and its association with beneficial usage.</title>
        <authorList>
            <person name="Kiyama R."/>
            <person name="Furutani Y."/>
            <person name="Kawaguchi K."/>
            <person name="Nakanishi T."/>
        </authorList>
    </citation>
    <scope>NUCLEOTIDE SEQUENCE [LARGE SCALE GENOMIC DNA]</scope>
</reference>